<evidence type="ECO:0000256" key="7">
    <source>
        <dbReference type="SAM" id="MobiDB-lite"/>
    </source>
</evidence>
<dbReference type="KEGG" id="dpte:113797861"/>
<feature type="compositionally biased region" description="Basic and acidic residues" evidence="7">
    <location>
        <begin position="1299"/>
        <end position="1310"/>
    </location>
</feature>
<protein>
    <recommendedName>
        <fullName evidence="3">THO complex subunit 2</fullName>
    </recommendedName>
</protein>
<feature type="compositionally biased region" description="Low complexity" evidence="7">
    <location>
        <begin position="1263"/>
        <end position="1297"/>
    </location>
</feature>
<evidence type="ECO:0000256" key="1">
    <source>
        <dbReference type="ARBA" id="ARBA00004123"/>
    </source>
</evidence>
<gene>
    <name evidence="12" type="primary">LOC113797861</name>
</gene>
<feature type="region of interest" description="Disordered" evidence="7">
    <location>
        <begin position="1155"/>
        <end position="1437"/>
    </location>
</feature>
<accession>A0A6P6YH02</accession>
<feature type="compositionally biased region" description="Low complexity" evidence="7">
    <location>
        <begin position="1351"/>
        <end position="1366"/>
    </location>
</feature>
<comment type="subunit">
    <text evidence="5">Component of the THO subcomplex, which is composed of THOC1, THOC2, THOC3, THOC5, THOC6 and THOC7. The THO subcomplex interacts with DDX39B to form the THO-DDX39B complex which multimerizes into a 28-subunit tetrameric assembly. Component of the transcription/export (TREX) complex at least composed of ALYREF/THOC4, DDX39B, SARNP/CIP29, CHTOP and the THO subcomplex; in the complex interacts with THOC1, THOC3, THOC5, THOC7 and DDX39B. TREX seems to have a dynamic structure involving ATP-dependent remodeling. Interacts with POLDIP3 and ZC3H11A.</text>
</comment>
<dbReference type="Pfam" id="PF11732">
    <property type="entry name" value="Thoc2"/>
    <property type="match status" value="1"/>
</dbReference>
<feature type="domain" description="THO complex subunitTHOC2 N-terminal" evidence="9">
    <location>
        <begin position="543"/>
        <end position="618"/>
    </location>
</feature>
<feature type="compositionally biased region" description="Low complexity" evidence="7">
    <location>
        <begin position="1211"/>
        <end position="1242"/>
    </location>
</feature>
<dbReference type="InterPro" id="IPR021726">
    <property type="entry name" value="THO_THOC2_N"/>
</dbReference>
<keyword evidence="11" id="KW-1185">Reference proteome</keyword>
<feature type="domain" description="THO complex subunitTHOC2 C-terminal" evidence="8">
    <location>
        <begin position="851"/>
        <end position="1142"/>
    </location>
</feature>
<evidence type="ECO:0000259" key="8">
    <source>
        <dbReference type="Pfam" id="PF11262"/>
    </source>
</evidence>
<dbReference type="PANTHER" id="PTHR21597">
    <property type="entry name" value="THO2 PROTEIN"/>
    <property type="match status" value="1"/>
</dbReference>
<dbReference type="GO" id="GO:0000445">
    <property type="term" value="C:THO complex part of transcription export complex"/>
    <property type="evidence" value="ECO:0007669"/>
    <property type="project" value="TreeGrafter"/>
</dbReference>
<dbReference type="InterPro" id="IPR032302">
    <property type="entry name" value="THOC2_N"/>
</dbReference>
<evidence type="ECO:0000256" key="6">
    <source>
        <dbReference type="SAM" id="Coils"/>
    </source>
</evidence>
<dbReference type="GO" id="GO:0003729">
    <property type="term" value="F:mRNA binding"/>
    <property type="evidence" value="ECO:0007669"/>
    <property type="project" value="TreeGrafter"/>
</dbReference>
<feature type="compositionally biased region" description="Basic and acidic residues" evidence="7">
    <location>
        <begin position="1243"/>
        <end position="1262"/>
    </location>
</feature>
<dbReference type="Pfam" id="PF16134">
    <property type="entry name" value="THOC2_N"/>
    <property type="match status" value="2"/>
</dbReference>
<evidence type="ECO:0000313" key="12">
    <source>
        <dbReference type="RefSeq" id="XP_027204109.1"/>
    </source>
</evidence>
<evidence type="ECO:0000313" key="11">
    <source>
        <dbReference type="Proteomes" id="UP000515146"/>
    </source>
</evidence>
<comment type="subcellular location">
    <subcellularLocation>
        <location evidence="1">Nucleus</location>
    </subcellularLocation>
</comment>
<evidence type="ECO:0000256" key="4">
    <source>
        <dbReference type="ARBA" id="ARBA00023242"/>
    </source>
</evidence>
<name>A0A6P6YH02_DERPT</name>
<feature type="compositionally biased region" description="Low complexity" evidence="7">
    <location>
        <begin position="1407"/>
        <end position="1425"/>
    </location>
</feature>
<dbReference type="FunCoup" id="A0A6P6YH02">
    <property type="interactions" value="1667"/>
</dbReference>
<feature type="compositionally biased region" description="Polar residues" evidence="7">
    <location>
        <begin position="1184"/>
        <end position="1195"/>
    </location>
</feature>
<dbReference type="Proteomes" id="UP000515146">
    <property type="component" value="Unplaced"/>
</dbReference>
<evidence type="ECO:0000256" key="3">
    <source>
        <dbReference type="ARBA" id="ARBA00019596"/>
    </source>
</evidence>
<dbReference type="InterPro" id="IPR021418">
    <property type="entry name" value="THO_THOC2_C"/>
</dbReference>
<dbReference type="Pfam" id="PF11262">
    <property type="entry name" value="Tho2"/>
    <property type="match status" value="1"/>
</dbReference>
<feature type="compositionally biased region" description="Polar residues" evidence="7">
    <location>
        <begin position="1163"/>
        <end position="1176"/>
    </location>
</feature>
<comment type="similarity">
    <text evidence="2">Belongs to the THOC2 family.</text>
</comment>
<evidence type="ECO:0000256" key="2">
    <source>
        <dbReference type="ARBA" id="ARBA00007857"/>
    </source>
</evidence>
<feature type="compositionally biased region" description="Basic and acidic residues" evidence="7">
    <location>
        <begin position="1325"/>
        <end position="1346"/>
    </location>
</feature>
<evidence type="ECO:0000256" key="5">
    <source>
        <dbReference type="ARBA" id="ARBA00047033"/>
    </source>
</evidence>
<evidence type="ECO:0000259" key="10">
    <source>
        <dbReference type="Pfam" id="PF16134"/>
    </source>
</evidence>
<dbReference type="OMA" id="QERWTCI"/>
<organism evidence="11 12">
    <name type="scientific">Dermatophagoides pteronyssinus</name>
    <name type="common">European house dust mite</name>
    <dbReference type="NCBI Taxonomy" id="6956"/>
    <lineage>
        <taxon>Eukaryota</taxon>
        <taxon>Metazoa</taxon>
        <taxon>Ecdysozoa</taxon>
        <taxon>Arthropoda</taxon>
        <taxon>Chelicerata</taxon>
        <taxon>Arachnida</taxon>
        <taxon>Acari</taxon>
        <taxon>Acariformes</taxon>
        <taxon>Sarcoptiformes</taxon>
        <taxon>Astigmata</taxon>
        <taxon>Psoroptidia</taxon>
        <taxon>Analgoidea</taxon>
        <taxon>Pyroglyphidae</taxon>
        <taxon>Dermatophagoidinae</taxon>
        <taxon>Dermatophagoides</taxon>
    </lineage>
</organism>
<keyword evidence="6" id="KW-0175">Coiled coil</keyword>
<reference evidence="12" key="1">
    <citation type="submission" date="2025-08" db="UniProtKB">
        <authorList>
            <consortium name="RefSeq"/>
        </authorList>
    </citation>
    <scope>IDENTIFICATION</scope>
    <source>
        <strain evidence="12">Airmid</strain>
    </source>
</reference>
<dbReference type="OrthoDB" id="29024at2759"/>
<dbReference type="InterPro" id="IPR040007">
    <property type="entry name" value="Tho2"/>
</dbReference>
<proteinExistence type="inferred from homology"/>
<sequence>MVTTMSTMPTLLKKDNKTEIIKHCSSLKDIDVLRQTIYNLGLQVVHGEVTADLAVTTFYEIIKSNEQIISILSDVITILDIESQVLGQIDSNKRENFIEFLKLSNNNIISDWLLKERLDYSTLADAKVINNEKAASTKFIKLKTKLYYKQQKFNLFREESEGYSKLFTELCQDGQFDPDYMLNAIKSLIGCFNLDPNRVLDIILECFEARLYLRDSFIKLIKNFSNNPVTLNQILAFKFSFYNDSDSGIEDPSALYDVAALLLHNNLICIENLYPYLFPSDSKICELYQNDLNEAKNFHKKVSAILAVEGAKHEDINIFEEVRSQNIDGNQKLGFILALLKLGDWPNAQKLIQMLPEHFAISYPDIGDALSQLVHYLIGPLYKRMSTLPSVLSARIPLHEGNFSFEPIEDMNEFRTRIMPMVLTFGPYLYRDPLLMTKLLRVIRSALQANFDDFRYEVINLLNVTILPSFSLIESNSALGEELWSLMRLFPYNERFLLYNIWKVEPTNPLLIKMKCFTMRRIKYIMKRISKDKDSIKQSGRSIGKLSHSNPTFLFEYMLGQIQSYDNLIGPVVDSLKYLSSVSYDVLLFCVIEALSNPTREHSKHEGTSISPWLLSLANFCGSVIKKYQIELPGLLQFVANQLKLGKCLDLLILKEIVQKMTGIETSEEMTNEQLEAMSGGELLRTEGGSFNQIRNIKKSTLRLKEALLENNLAMPLCILMAQQRNCIVFQSENTHLKLIGKLYDQCQETLVQYGNFLSNALTIDDYKRRLPSLKELLLDYHLSPDVTFFLMRPMISHDITSVFEELVAQRAGEKSKQVLFESFNQASEMVLNPMVESIKPALSSQVSIDLNPRFFISFWTLTMYDLQVPEKSYLRERNKINQQIQMLEDNKDMVLSKKRKEKDRLVSIITKLTNEAQQQNEHVTKVIHRLENEKKHWFESNVNKIDVTTNFLQHCLIPRCKFTASDALYCAKFVHFLHCLKTPNFSTLICLDRIFGDISNTMSSCTENEANHYGRFLCAILAIVMQWHKDIKVFEVECAKYPGFVTKFCEKDPVHIDYESYRHVCHKWHYRLTKAFILCLDSGDYIQIRNSLIVLTKLLPHFPVMISFAQAIERRLEKIRTEEKEKRPDLFVLATGYSGQLKSRKGTFIPESEFHEKESKKMQSSNSSFHQQHAQQQKDSDGSQHQSQTKSEPTTAEIKKESYRVEDPQKISSSSSNKSSKSSSSKISSNRIVEPETTMESSSKKYKSESMTRMKKSEEKSSTSSISSQSSVVNSKEQSTISSIKIESRASSASSSPKRGDYRSNKDDIDGNSNNDYRKRKLEHTRGSSERDMTINDKRFKESEIAHPASSLSSSSSSLQQPTRSSSREKKSSLRKRQTKDSIPSSTIQEVPDMMKPTRKTKDDLSGSSRKNASESSSSSSNSKRPSRRYKTDVDK</sequence>
<evidence type="ECO:0000259" key="9">
    <source>
        <dbReference type="Pfam" id="PF11732"/>
    </source>
</evidence>
<feature type="compositionally biased region" description="Basic and acidic residues" evidence="7">
    <location>
        <begin position="1198"/>
        <end position="1210"/>
    </location>
</feature>
<dbReference type="PANTHER" id="PTHR21597:SF0">
    <property type="entry name" value="THO COMPLEX SUBUNIT 2"/>
    <property type="match status" value="1"/>
</dbReference>
<dbReference type="GO" id="GO:0006397">
    <property type="term" value="P:mRNA processing"/>
    <property type="evidence" value="ECO:0007669"/>
    <property type="project" value="InterPro"/>
</dbReference>
<dbReference type="GO" id="GO:0006406">
    <property type="term" value="P:mRNA export from nucleus"/>
    <property type="evidence" value="ECO:0007669"/>
    <property type="project" value="InterPro"/>
</dbReference>
<dbReference type="CTD" id="326153"/>
<feature type="domain" description="THO complex subunit 2 N-terminal" evidence="10">
    <location>
        <begin position="19"/>
        <end position="390"/>
    </location>
</feature>
<dbReference type="RefSeq" id="XP_027204109.1">
    <property type="nucleotide sequence ID" value="XM_027348308.1"/>
</dbReference>
<dbReference type="InParanoid" id="A0A6P6YH02"/>
<feature type="domain" description="THO complex subunit 2 N-terminal" evidence="10">
    <location>
        <begin position="406"/>
        <end position="533"/>
    </location>
</feature>
<keyword evidence="4" id="KW-0539">Nucleus</keyword>
<feature type="coiled-coil region" evidence="6">
    <location>
        <begin position="871"/>
        <end position="934"/>
    </location>
</feature>